<feature type="transmembrane region" description="Helical" evidence="8">
    <location>
        <begin position="468"/>
        <end position="492"/>
    </location>
</feature>
<keyword evidence="7 8" id="KW-0472">Membrane</keyword>
<dbReference type="GO" id="GO:0016471">
    <property type="term" value="C:vacuolar proton-transporting V-type ATPase complex"/>
    <property type="evidence" value="ECO:0007669"/>
    <property type="project" value="TreeGrafter"/>
</dbReference>
<evidence type="ECO:0000256" key="7">
    <source>
        <dbReference type="ARBA" id="ARBA00023136"/>
    </source>
</evidence>
<feature type="transmembrane region" description="Helical" evidence="8">
    <location>
        <begin position="560"/>
        <end position="581"/>
    </location>
</feature>
<feature type="transmembrane region" description="Helical" evidence="8">
    <location>
        <begin position="435"/>
        <end position="456"/>
    </location>
</feature>
<comment type="subcellular location">
    <subcellularLocation>
        <location evidence="1">Membrane</location>
        <topology evidence="1">Multi-pass membrane protein</topology>
    </subcellularLocation>
</comment>
<comment type="similarity">
    <text evidence="2">Belongs to the V-ATPase 116 kDa subunit family.</text>
</comment>
<keyword evidence="5 8" id="KW-1133">Transmembrane helix</keyword>
<evidence type="ECO:0000256" key="8">
    <source>
        <dbReference type="SAM" id="Phobius"/>
    </source>
</evidence>
<evidence type="ECO:0000256" key="2">
    <source>
        <dbReference type="ARBA" id="ARBA00009904"/>
    </source>
</evidence>
<evidence type="ECO:0000256" key="4">
    <source>
        <dbReference type="ARBA" id="ARBA00022692"/>
    </source>
</evidence>
<accession>A0A7V3REF1</accession>
<reference evidence="9" key="1">
    <citation type="journal article" date="2020" name="mSystems">
        <title>Genome- and Community-Level Interaction Insights into Carbon Utilization and Element Cycling Functions of Hydrothermarchaeota in Hydrothermal Sediment.</title>
        <authorList>
            <person name="Zhou Z."/>
            <person name="Liu Y."/>
            <person name="Xu W."/>
            <person name="Pan J."/>
            <person name="Luo Z.H."/>
            <person name="Li M."/>
        </authorList>
    </citation>
    <scope>NUCLEOTIDE SEQUENCE [LARGE SCALE GENOMIC DNA]</scope>
    <source>
        <strain evidence="9">SpSt-966</strain>
    </source>
</reference>
<dbReference type="EMBL" id="DTPE01000115">
    <property type="protein sequence ID" value="HGE75051.1"/>
    <property type="molecule type" value="Genomic_DNA"/>
</dbReference>
<feature type="transmembrane region" description="Helical" evidence="8">
    <location>
        <begin position="396"/>
        <end position="415"/>
    </location>
</feature>
<feature type="transmembrane region" description="Helical" evidence="8">
    <location>
        <begin position="356"/>
        <end position="384"/>
    </location>
</feature>
<keyword evidence="4 8" id="KW-0812">Transmembrane</keyword>
<protein>
    <recommendedName>
        <fullName evidence="10">V-type ATP synthase subunit I</fullName>
    </recommendedName>
</protein>
<name>A0A7V3REF1_9BACT</name>
<feature type="transmembrane region" description="Helical" evidence="8">
    <location>
        <begin position="498"/>
        <end position="515"/>
    </location>
</feature>
<organism evidence="9">
    <name type="scientific">Mesoaciditoga lauensis</name>
    <dbReference type="NCBI Taxonomy" id="1495039"/>
    <lineage>
        <taxon>Bacteria</taxon>
        <taxon>Thermotogati</taxon>
        <taxon>Thermotogota</taxon>
        <taxon>Thermotogae</taxon>
        <taxon>Mesoaciditogales</taxon>
        <taxon>Mesoaciditogaceae</taxon>
        <taxon>Mesoaciditoga</taxon>
    </lineage>
</organism>
<evidence type="ECO:0000256" key="5">
    <source>
        <dbReference type="ARBA" id="ARBA00022989"/>
    </source>
</evidence>
<comment type="caution">
    <text evidence="9">The sequence shown here is derived from an EMBL/GenBank/DDBJ whole genome shotgun (WGS) entry which is preliminary data.</text>
</comment>
<dbReference type="PANTHER" id="PTHR11629:SF63">
    <property type="entry name" value="V-TYPE PROTON ATPASE SUBUNIT A"/>
    <property type="match status" value="1"/>
</dbReference>
<keyword evidence="3" id="KW-0813">Transport</keyword>
<gene>
    <name evidence="9" type="ORF">ENX73_02870</name>
</gene>
<dbReference type="Pfam" id="PF01496">
    <property type="entry name" value="V_ATPase_I"/>
    <property type="match status" value="2"/>
</dbReference>
<keyword evidence="6" id="KW-0406">Ion transport</keyword>
<evidence type="ECO:0000256" key="1">
    <source>
        <dbReference type="ARBA" id="ARBA00004141"/>
    </source>
</evidence>
<sequence>MAVAKMENVTFVLPRERVEEEDLDLISSESFQPLEISGILSDEVTDQLLHSQAENPYRETYSEITNFLKMTEYKPPFNSKEINVLEPLDVEEIYDKFKSMNDGIRTFFNKKNEFSKKLVEYENVLFHVNALVNLNVELENFEALERIKLIFGRVPIRNYDNLIESSLNVPILILEISRDNSNSWIFVFTTPDFEKDAHEILQSAYFEEDILPVDYKGTPKEIKERIEALIELTKLSISENDLAIKKVLYSNKEFIDKNYPLILVHKRIYDLHEFSSSTGNLYLLNGWMPKKAADKIEKNVDEEVLMVREDAAKVSEEKKIDVPVKMENRGKWLSGFEFVTKMFGTPTYGEIDPTPFVAAFFTFMFGFMLGDVGHGAIIFLFGYLMYRRGSKQFGTVMMSAGSSSIFFGFMYGSVFGFENWIPAIWLRPIIQINQLMIIGIYFGIGMISFGMILNIINGIKQRNWEKAIFSPDGVAGLVFYWPAVTAVSFYLFEGKVPYITLTIILVIVSLVAMLLKRPLGQIVSGKKIKLGEGFWVETGFGMFDTLIAFLSNAISYVRLAAFALTHEALFMAFWIMTLMVLPARGGDLWAVIIFLLGQLVLVGLEGLVVFIQSLRLTYYEFFTKFFEAAGKEFNPFSFNVENKI</sequence>
<evidence type="ECO:0000256" key="3">
    <source>
        <dbReference type="ARBA" id="ARBA00022448"/>
    </source>
</evidence>
<evidence type="ECO:0000313" key="9">
    <source>
        <dbReference type="EMBL" id="HGE75051.1"/>
    </source>
</evidence>
<evidence type="ECO:0000256" key="6">
    <source>
        <dbReference type="ARBA" id="ARBA00023065"/>
    </source>
</evidence>
<dbReference type="GO" id="GO:0046961">
    <property type="term" value="F:proton-transporting ATPase activity, rotational mechanism"/>
    <property type="evidence" value="ECO:0007669"/>
    <property type="project" value="InterPro"/>
</dbReference>
<dbReference type="PANTHER" id="PTHR11629">
    <property type="entry name" value="VACUOLAR PROTON ATPASES"/>
    <property type="match status" value="1"/>
</dbReference>
<evidence type="ECO:0008006" key="10">
    <source>
        <dbReference type="Google" id="ProtNLM"/>
    </source>
</evidence>
<dbReference type="InterPro" id="IPR002490">
    <property type="entry name" value="V-ATPase_116kDa_su"/>
</dbReference>
<proteinExistence type="inferred from homology"/>
<dbReference type="GO" id="GO:0033179">
    <property type="term" value="C:proton-transporting V-type ATPase, V0 domain"/>
    <property type="evidence" value="ECO:0007669"/>
    <property type="project" value="InterPro"/>
</dbReference>
<feature type="transmembrane region" description="Helical" evidence="8">
    <location>
        <begin position="588"/>
        <end position="611"/>
    </location>
</feature>
<dbReference type="AlphaFoldDB" id="A0A7V3REF1"/>
<dbReference type="GO" id="GO:0007035">
    <property type="term" value="P:vacuolar acidification"/>
    <property type="evidence" value="ECO:0007669"/>
    <property type="project" value="TreeGrafter"/>
</dbReference>
<dbReference type="GO" id="GO:0051117">
    <property type="term" value="F:ATPase binding"/>
    <property type="evidence" value="ECO:0007669"/>
    <property type="project" value="TreeGrafter"/>
</dbReference>